<feature type="compositionally biased region" description="Low complexity" evidence="6">
    <location>
        <begin position="1"/>
        <end position="21"/>
    </location>
</feature>
<feature type="compositionally biased region" description="Low complexity" evidence="6">
    <location>
        <begin position="496"/>
        <end position="505"/>
    </location>
</feature>
<dbReference type="InterPro" id="IPR036259">
    <property type="entry name" value="MFS_trans_sf"/>
</dbReference>
<dbReference type="EMBL" id="CAJSLV010000045">
    <property type="protein sequence ID" value="CAG6392522.1"/>
    <property type="molecule type" value="Genomic_DNA"/>
</dbReference>
<feature type="transmembrane region" description="Helical" evidence="7">
    <location>
        <begin position="105"/>
        <end position="127"/>
    </location>
</feature>
<dbReference type="PANTHER" id="PTHR42718:SF49">
    <property type="entry name" value="EXPORT PROTEIN"/>
    <property type="match status" value="1"/>
</dbReference>
<evidence type="ECO:0000256" key="3">
    <source>
        <dbReference type="ARBA" id="ARBA00022989"/>
    </source>
</evidence>
<keyword evidence="2 7" id="KW-0812">Transmembrane</keyword>
<feature type="domain" description="Major facilitator superfamily (MFS) profile" evidence="8">
    <location>
        <begin position="38"/>
        <end position="482"/>
    </location>
</feature>
<evidence type="ECO:0000256" key="1">
    <source>
        <dbReference type="ARBA" id="ARBA00004651"/>
    </source>
</evidence>
<gene>
    <name evidence="9" type="ORF">SCOCK_170080</name>
</gene>
<evidence type="ECO:0000256" key="6">
    <source>
        <dbReference type="SAM" id="MobiDB-lite"/>
    </source>
</evidence>
<dbReference type="InterPro" id="IPR020846">
    <property type="entry name" value="MFS_dom"/>
</dbReference>
<feature type="transmembrane region" description="Helical" evidence="7">
    <location>
        <begin position="249"/>
        <end position="270"/>
    </location>
</feature>
<comment type="caution">
    <text evidence="9">The sequence shown here is derived from an EMBL/GenBank/DDBJ whole genome shotgun (WGS) entry which is preliminary data.</text>
</comment>
<keyword evidence="3 7" id="KW-1133">Transmembrane helix</keyword>
<sequence>MDAQAAPTTAAPDAASPHHPAGPGPGAGASAAPGAAATLLTVGLGTLLTLMAFTAPATTLADTAHGLHSGAVAQTWMLTGTPVGLAALLLTMGSVADARGRRRTFGAGAVLLVLATALSAAAPGTAVFLAGRILQGVASAAVLAAGLGLIADTHPAGRHRVRALGVWGATVGGGIAVGPVYAAVLTQVWGWRSLYWGLALLAVPVAALTAAVPESRAAHTRRLDLAGAVTLGAGTAALVAGFGESRGGWLRPAVLIPLAAAVVVLAVFAAVERRVAEPMLDPALWRSPTFLAAGVGALTTGLAVVGLFSYLPTMVQGVLGTGAIATSLLFVVWSGVSALFALLSRRLAPHMGADTQAALGLAISAFGQGSLYGMHVGGSYGRLFPGLAVAGVGSGILNAALARLAVASVPAERSAMGSGANNTARYVGSALGVALTVAVATAAHGHSPAAALAAGANHAFLLSAAACLAGAAAILLLARLARRQAAVSGAATAIAARPVPASSPQQVPPTPASSPGSARRG</sequence>
<feature type="transmembrane region" description="Helical" evidence="7">
    <location>
        <begin position="35"/>
        <end position="55"/>
    </location>
</feature>
<feature type="transmembrane region" description="Helical" evidence="7">
    <location>
        <begin position="225"/>
        <end position="243"/>
    </location>
</feature>
<feature type="transmembrane region" description="Helical" evidence="7">
    <location>
        <begin position="458"/>
        <end position="478"/>
    </location>
</feature>
<evidence type="ECO:0000256" key="5">
    <source>
        <dbReference type="ARBA" id="ARBA00023251"/>
    </source>
</evidence>
<feature type="transmembrane region" description="Helical" evidence="7">
    <location>
        <begin position="426"/>
        <end position="446"/>
    </location>
</feature>
<feature type="transmembrane region" description="Helical" evidence="7">
    <location>
        <begin position="75"/>
        <end position="93"/>
    </location>
</feature>
<dbReference type="PANTHER" id="PTHR42718">
    <property type="entry name" value="MAJOR FACILITATOR SUPERFAMILY MULTIDRUG TRANSPORTER MFSC"/>
    <property type="match status" value="1"/>
</dbReference>
<dbReference type="Gene3D" id="1.20.1720.10">
    <property type="entry name" value="Multidrug resistance protein D"/>
    <property type="match status" value="1"/>
</dbReference>
<feature type="region of interest" description="Disordered" evidence="6">
    <location>
        <begin position="496"/>
        <end position="521"/>
    </location>
</feature>
<dbReference type="PROSITE" id="PS50850">
    <property type="entry name" value="MFS"/>
    <property type="match status" value="1"/>
</dbReference>
<evidence type="ECO:0000256" key="7">
    <source>
        <dbReference type="SAM" id="Phobius"/>
    </source>
</evidence>
<feature type="transmembrane region" description="Helical" evidence="7">
    <location>
        <begin position="355"/>
        <end position="374"/>
    </location>
</feature>
<protein>
    <submittedName>
        <fullName evidence="9">Major Facilitator Superfamily protein</fullName>
    </submittedName>
</protein>
<accession>A0A9W4E487</accession>
<name>A0A9W4E487_9ACTN</name>
<dbReference type="Pfam" id="PF07690">
    <property type="entry name" value="MFS_1"/>
    <property type="match status" value="1"/>
</dbReference>
<dbReference type="Gene3D" id="1.20.1250.20">
    <property type="entry name" value="MFS general substrate transporter like domains"/>
    <property type="match status" value="1"/>
</dbReference>
<reference evidence="9" key="1">
    <citation type="submission" date="2021-05" db="EMBL/GenBank/DDBJ databases">
        <authorList>
            <person name="Arsene-Ploetze F."/>
        </authorList>
    </citation>
    <scope>NUCLEOTIDE SEQUENCE</scope>
    <source>
        <strain evidence="9">DSM 42138</strain>
    </source>
</reference>
<dbReference type="CDD" id="cd17321">
    <property type="entry name" value="MFS_MMR_MDR_like"/>
    <property type="match status" value="1"/>
</dbReference>
<dbReference type="GO" id="GO:0046677">
    <property type="term" value="P:response to antibiotic"/>
    <property type="evidence" value="ECO:0007669"/>
    <property type="project" value="UniProtKB-KW"/>
</dbReference>
<feature type="transmembrane region" description="Helical" evidence="7">
    <location>
        <begin position="163"/>
        <end position="182"/>
    </location>
</feature>
<evidence type="ECO:0000313" key="10">
    <source>
        <dbReference type="Proteomes" id="UP001152519"/>
    </source>
</evidence>
<comment type="subcellular location">
    <subcellularLocation>
        <location evidence="1">Cell membrane</location>
        <topology evidence="1">Multi-pass membrane protein</topology>
    </subcellularLocation>
</comment>
<proteinExistence type="predicted"/>
<dbReference type="Proteomes" id="UP001152519">
    <property type="component" value="Unassembled WGS sequence"/>
</dbReference>
<dbReference type="GO" id="GO:0005886">
    <property type="term" value="C:plasma membrane"/>
    <property type="evidence" value="ECO:0007669"/>
    <property type="project" value="UniProtKB-SubCell"/>
</dbReference>
<evidence type="ECO:0000313" key="9">
    <source>
        <dbReference type="EMBL" id="CAG6392522.1"/>
    </source>
</evidence>
<evidence type="ECO:0000259" key="8">
    <source>
        <dbReference type="PROSITE" id="PS50850"/>
    </source>
</evidence>
<dbReference type="InterPro" id="IPR011701">
    <property type="entry name" value="MFS"/>
</dbReference>
<dbReference type="GO" id="GO:0022857">
    <property type="term" value="F:transmembrane transporter activity"/>
    <property type="evidence" value="ECO:0007669"/>
    <property type="project" value="InterPro"/>
</dbReference>
<feature type="transmembrane region" description="Helical" evidence="7">
    <location>
        <begin position="386"/>
        <end position="406"/>
    </location>
</feature>
<feature type="transmembrane region" description="Helical" evidence="7">
    <location>
        <begin position="290"/>
        <end position="311"/>
    </location>
</feature>
<feature type="transmembrane region" description="Helical" evidence="7">
    <location>
        <begin position="323"/>
        <end position="343"/>
    </location>
</feature>
<evidence type="ECO:0000256" key="4">
    <source>
        <dbReference type="ARBA" id="ARBA00023136"/>
    </source>
</evidence>
<feature type="transmembrane region" description="Helical" evidence="7">
    <location>
        <begin position="133"/>
        <end position="151"/>
    </location>
</feature>
<evidence type="ECO:0000256" key="2">
    <source>
        <dbReference type="ARBA" id="ARBA00022692"/>
    </source>
</evidence>
<organism evidence="9 10">
    <name type="scientific">Actinacidiphila cocklensis</name>
    <dbReference type="NCBI Taxonomy" id="887465"/>
    <lineage>
        <taxon>Bacteria</taxon>
        <taxon>Bacillati</taxon>
        <taxon>Actinomycetota</taxon>
        <taxon>Actinomycetes</taxon>
        <taxon>Kitasatosporales</taxon>
        <taxon>Streptomycetaceae</taxon>
        <taxon>Actinacidiphila</taxon>
    </lineage>
</organism>
<keyword evidence="4 7" id="KW-0472">Membrane</keyword>
<keyword evidence="10" id="KW-1185">Reference proteome</keyword>
<feature type="transmembrane region" description="Helical" evidence="7">
    <location>
        <begin position="194"/>
        <end position="213"/>
    </location>
</feature>
<dbReference type="AlphaFoldDB" id="A0A9W4E487"/>
<dbReference type="SUPFAM" id="SSF103473">
    <property type="entry name" value="MFS general substrate transporter"/>
    <property type="match status" value="1"/>
</dbReference>
<keyword evidence="5" id="KW-0046">Antibiotic resistance</keyword>
<feature type="region of interest" description="Disordered" evidence="6">
    <location>
        <begin position="1"/>
        <end position="30"/>
    </location>
</feature>